<protein>
    <recommendedName>
        <fullName evidence="3">ApeA N-terminal domain-containing protein</fullName>
    </recommendedName>
</protein>
<evidence type="ECO:0000313" key="1">
    <source>
        <dbReference type="EMBL" id="MFC6890872.1"/>
    </source>
</evidence>
<sequence length="425" mass="48054">MFTDAIDERTIDIAEHDYFDTVRVVLTEDGRITGAVTDTAGGERGMELFLQHRADGTDLEMHDATGTDQQTGGRIEITDGFITPNIPDQHHEQDDEIGFRAGTVTTTTAPDDEAIVGSSVTIRFDMLNFDPPSAYLPRSNDTPLLERDRFEVYGAELPDTEDRIGKIKEWHRQLRTGTLTITQEVNGSPVHQVNHAACTIEPIAWLLGFTQGTMPAPIRATITAIDGEEPAWQFEKWFSTWRADMGSAFTGRNIVRANDPFVFLDHGYDRFVGRVEEYKYRECLSWYFDALLQERTVNAKTASIASAIETLARRYAAFDEDVEGDTDAVIANLADELGVPVDDLASFSTGFDESTEWNNAYFYVGTRNAVVHNDRVNVPFDDLFTDFEAALTMFRRLIFHEFTPPGERDRYTELNNLEPRDNRFE</sequence>
<evidence type="ECO:0000313" key="2">
    <source>
        <dbReference type="Proteomes" id="UP001596333"/>
    </source>
</evidence>
<gene>
    <name evidence="1" type="ORF">ACFQEY_17935</name>
</gene>
<keyword evidence="2" id="KW-1185">Reference proteome</keyword>
<organism evidence="1 2">
    <name type="scientific">Halorubrum trueperi</name>
    <dbReference type="NCBI Taxonomy" id="2004704"/>
    <lineage>
        <taxon>Archaea</taxon>
        <taxon>Methanobacteriati</taxon>
        <taxon>Methanobacteriota</taxon>
        <taxon>Stenosarchaea group</taxon>
        <taxon>Halobacteria</taxon>
        <taxon>Halobacteriales</taxon>
        <taxon>Haloferacaceae</taxon>
        <taxon>Halorubrum</taxon>
    </lineage>
</organism>
<dbReference type="AlphaFoldDB" id="A0ABD5US16"/>
<comment type="caution">
    <text evidence="1">The sequence shown here is derived from an EMBL/GenBank/DDBJ whole genome shotgun (WGS) entry which is preliminary data.</text>
</comment>
<dbReference type="Proteomes" id="UP001596333">
    <property type="component" value="Unassembled WGS sequence"/>
</dbReference>
<accession>A0ABD5US16</accession>
<proteinExistence type="predicted"/>
<dbReference type="RefSeq" id="WP_379771281.1">
    <property type="nucleotide sequence ID" value="NZ_JBHSXI010000026.1"/>
</dbReference>
<name>A0ABD5US16_9EURY</name>
<reference evidence="1 2" key="1">
    <citation type="journal article" date="2019" name="Int. J. Syst. Evol. Microbiol.">
        <title>The Global Catalogue of Microorganisms (GCM) 10K type strain sequencing project: providing services to taxonomists for standard genome sequencing and annotation.</title>
        <authorList>
            <consortium name="The Broad Institute Genomics Platform"/>
            <consortium name="The Broad Institute Genome Sequencing Center for Infectious Disease"/>
            <person name="Wu L."/>
            <person name="Ma J."/>
        </authorList>
    </citation>
    <scope>NUCLEOTIDE SEQUENCE [LARGE SCALE GENOMIC DNA]</scope>
    <source>
        <strain evidence="1 2">Y73</strain>
    </source>
</reference>
<evidence type="ECO:0008006" key="3">
    <source>
        <dbReference type="Google" id="ProtNLM"/>
    </source>
</evidence>
<dbReference type="EMBL" id="JBHSXI010000026">
    <property type="protein sequence ID" value="MFC6890872.1"/>
    <property type="molecule type" value="Genomic_DNA"/>
</dbReference>